<dbReference type="PANTHER" id="PTHR30043:SF1">
    <property type="entry name" value="ABC TRANSPORT SYSTEM PERMEASE PROTEIN P69"/>
    <property type="match status" value="1"/>
</dbReference>
<dbReference type="EMBL" id="CP095072">
    <property type="protein sequence ID" value="UOQ48725.1"/>
    <property type="molecule type" value="Genomic_DNA"/>
</dbReference>
<comment type="similarity">
    <text evidence="7">Belongs to the binding-protein-dependent transport system permease family.</text>
</comment>
<evidence type="ECO:0000256" key="7">
    <source>
        <dbReference type="RuleBase" id="RU363032"/>
    </source>
</evidence>
<feature type="transmembrane region" description="Helical" evidence="7">
    <location>
        <begin position="235"/>
        <end position="252"/>
    </location>
</feature>
<feature type="transmembrane region" description="Helical" evidence="7">
    <location>
        <begin position="65"/>
        <end position="95"/>
    </location>
</feature>
<dbReference type="RefSeq" id="WP_244719694.1">
    <property type="nucleotide sequence ID" value="NZ_CP095072.1"/>
</dbReference>
<keyword evidence="5 7" id="KW-1133">Transmembrane helix</keyword>
<evidence type="ECO:0000259" key="8">
    <source>
        <dbReference type="PROSITE" id="PS50928"/>
    </source>
</evidence>
<keyword evidence="4 7" id="KW-0812">Transmembrane</keyword>
<feature type="transmembrane region" description="Helical" evidence="7">
    <location>
        <begin position="176"/>
        <end position="198"/>
    </location>
</feature>
<evidence type="ECO:0000256" key="5">
    <source>
        <dbReference type="ARBA" id="ARBA00022989"/>
    </source>
</evidence>
<feature type="transmembrane region" description="Helical" evidence="7">
    <location>
        <begin position="135"/>
        <end position="155"/>
    </location>
</feature>
<dbReference type="PANTHER" id="PTHR30043">
    <property type="entry name" value="PHOSPHONATES TRANSPORT SYSTEM PERMEASE PROTEIN"/>
    <property type="match status" value="1"/>
</dbReference>
<comment type="subcellular location">
    <subcellularLocation>
        <location evidence="1 7">Cell membrane</location>
        <topology evidence="1 7">Multi-pass membrane protein</topology>
    </subcellularLocation>
</comment>
<dbReference type="CDD" id="cd06261">
    <property type="entry name" value="TM_PBP2"/>
    <property type="match status" value="1"/>
</dbReference>
<evidence type="ECO:0000313" key="10">
    <source>
        <dbReference type="Proteomes" id="UP000831782"/>
    </source>
</evidence>
<proteinExistence type="inferred from homology"/>
<dbReference type="PROSITE" id="PS50928">
    <property type="entry name" value="ABC_TM1"/>
    <property type="match status" value="1"/>
</dbReference>
<protein>
    <submittedName>
        <fullName evidence="9">ABC transporter permease subunit</fullName>
    </submittedName>
</protein>
<evidence type="ECO:0000256" key="6">
    <source>
        <dbReference type="ARBA" id="ARBA00023136"/>
    </source>
</evidence>
<evidence type="ECO:0000256" key="1">
    <source>
        <dbReference type="ARBA" id="ARBA00004651"/>
    </source>
</evidence>
<keyword evidence="10" id="KW-1185">Reference proteome</keyword>
<keyword evidence="3" id="KW-1003">Cell membrane</keyword>
<evidence type="ECO:0000256" key="4">
    <source>
        <dbReference type="ARBA" id="ARBA00022692"/>
    </source>
</evidence>
<evidence type="ECO:0000256" key="3">
    <source>
        <dbReference type="ARBA" id="ARBA00022475"/>
    </source>
</evidence>
<evidence type="ECO:0000313" key="9">
    <source>
        <dbReference type="EMBL" id="UOQ48725.1"/>
    </source>
</evidence>
<gene>
    <name evidence="9" type="ORF">MUN88_00750</name>
</gene>
<dbReference type="Proteomes" id="UP000831782">
    <property type="component" value="Chromosome"/>
</dbReference>
<reference evidence="9 10" key="1">
    <citation type="submission" date="2022-04" db="EMBL/GenBank/DDBJ databases">
        <title>Gracilibacillus sp. isolated from saltern.</title>
        <authorList>
            <person name="Won M."/>
            <person name="Lee C.-M."/>
            <person name="Woen H.-Y."/>
            <person name="Kwon S.-W."/>
        </authorList>
    </citation>
    <scope>NUCLEOTIDE SEQUENCE [LARGE SCALE GENOMIC DNA]</scope>
    <source>
        <strain evidence="9 10">SSWR10-1</strain>
    </source>
</reference>
<dbReference type="Gene3D" id="1.10.3720.10">
    <property type="entry name" value="MetI-like"/>
    <property type="match status" value="1"/>
</dbReference>
<organism evidence="9 10">
    <name type="scientific">Gracilibacillus caseinilyticus</name>
    <dbReference type="NCBI Taxonomy" id="2932256"/>
    <lineage>
        <taxon>Bacteria</taxon>
        <taxon>Bacillati</taxon>
        <taxon>Bacillota</taxon>
        <taxon>Bacilli</taxon>
        <taxon>Bacillales</taxon>
        <taxon>Bacillaceae</taxon>
        <taxon>Gracilibacillus</taxon>
    </lineage>
</organism>
<dbReference type="Pfam" id="PF00528">
    <property type="entry name" value="BPD_transp_1"/>
    <property type="match status" value="1"/>
</dbReference>
<sequence length="265" mass="28718">MERIRVTSKGSAVKSILIAFIMVTVFIGSIKLVNLDVQKFFERLENVPAVIGRMMVIDLSVIPDALLACVTSLSLAFLTLIVSVIIAMLLSFLAARNITPSNYLANFIKAFFAVIRSVPGLVWGLMVIASLGFGYTSGFIAMLLSSIGYLIKLFTGSIEEVGTDIVEAMRSTGASWFNIVFHGLIPLCITSFFGWITVRFEGDVAESIGLGIIGVGGIGLLLTKAIGAYDYAQTTTILIVICLLMLVLEFSMTKLKTMVKYGESR</sequence>
<feature type="transmembrane region" description="Helical" evidence="7">
    <location>
        <begin position="204"/>
        <end position="223"/>
    </location>
</feature>
<feature type="domain" description="ABC transmembrane type-1" evidence="8">
    <location>
        <begin position="69"/>
        <end position="252"/>
    </location>
</feature>
<keyword evidence="6 7" id="KW-0472">Membrane</keyword>
<feature type="transmembrane region" description="Helical" evidence="7">
    <location>
        <begin position="12"/>
        <end position="33"/>
    </location>
</feature>
<dbReference type="InterPro" id="IPR035906">
    <property type="entry name" value="MetI-like_sf"/>
</dbReference>
<dbReference type="InterPro" id="IPR000515">
    <property type="entry name" value="MetI-like"/>
</dbReference>
<dbReference type="SUPFAM" id="SSF161098">
    <property type="entry name" value="MetI-like"/>
    <property type="match status" value="1"/>
</dbReference>
<feature type="transmembrane region" description="Helical" evidence="7">
    <location>
        <begin position="107"/>
        <end position="129"/>
    </location>
</feature>
<name>A0ABY4EXM9_9BACI</name>
<accession>A0ABY4EXM9</accession>
<keyword evidence="2 7" id="KW-0813">Transport</keyword>
<evidence type="ECO:0000256" key="2">
    <source>
        <dbReference type="ARBA" id="ARBA00022448"/>
    </source>
</evidence>